<keyword evidence="3" id="KW-1185">Reference proteome</keyword>
<keyword evidence="1" id="KW-1133">Transmembrane helix</keyword>
<name>A0AAN6GAW4_9BASI</name>
<evidence type="ECO:0000313" key="2">
    <source>
        <dbReference type="EMBL" id="KAK0523498.1"/>
    </source>
</evidence>
<keyword evidence="1" id="KW-0472">Membrane</keyword>
<dbReference type="Proteomes" id="UP001176521">
    <property type="component" value="Unassembled WGS sequence"/>
</dbReference>
<gene>
    <name evidence="2" type="ORF">OC842_006128</name>
</gene>
<accession>A0AAN6GAW4</accession>
<protein>
    <submittedName>
        <fullName evidence="2">Uncharacterized protein</fullName>
    </submittedName>
</protein>
<dbReference type="AlphaFoldDB" id="A0AAN6GAW4"/>
<feature type="transmembrane region" description="Helical" evidence="1">
    <location>
        <begin position="45"/>
        <end position="70"/>
    </location>
</feature>
<organism evidence="2 3">
    <name type="scientific">Tilletia horrida</name>
    <dbReference type="NCBI Taxonomy" id="155126"/>
    <lineage>
        <taxon>Eukaryota</taxon>
        <taxon>Fungi</taxon>
        <taxon>Dikarya</taxon>
        <taxon>Basidiomycota</taxon>
        <taxon>Ustilaginomycotina</taxon>
        <taxon>Exobasidiomycetes</taxon>
        <taxon>Tilletiales</taxon>
        <taxon>Tilletiaceae</taxon>
        <taxon>Tilletia</taxon>
    </lineage>
</organism>
<comment type="caution">
    <text evidence="2">The sequence shown here is derived from an EMBL/GenBank/DDBJ whole genome shotgun (WGS) entry which is preliminary data.</text>
</comment>
<proteinExistence type="predicted"/>
<evidence type="ECO:0000256" key="1">
    <source>
        <dbReference type="SAM" id="Phobius"/>
    </source>
</evidence>
<reference evidence="2" key="1">
    <citation type="journal article" date="2023" name="PhytoFront">
        <title>Draft Genome Resources of Seven Strains of Tilletia horrida, Causal Agent of Kernel Smut of Rice.</title>
        <authorList>
            <person name="Khanal S."/>
            <person name="Antony Babu S."/>
            <person name="Zhou X.G."/>
        </authorList>
    </citation>
    <scope>NUCLEOTIDE SEQUENCE</scope>
    <source>
        <strain evidence="2">TX3</strain>
    </source>
</reference>
<keyword evidence="1" id="KW-0812">Transmembrane</keyword>
<sequence length="80" mass="8537">MDVHFFVLERIRNGDVGVAIARGMTDVADALDRAAPTLEALSERILVFAIIVSIANAAVLALLALLLFLLPINVIVKLLG</sequence>
<dbReference type="EMBL" id="JAPDMQ010000509">
    <property type="protein sequence ID" value="KAK0523498.1"/>
    <property type="molecule type" value="Genomic_DNA"/>
</dbReference>
<evidence type="ECO:0000313" key="3">
    <source>
        <dbReference type="Proteomes" id="UP001176521"/>
    </source>
</evidence>